<feature type="binding site" evidence="8">
    <location>
        <position position="1"/>
    </location>
    <ligand>
        <name>S-adenosyl-L-methionine</name>
        <dbReference type="ChEBI" id="CHEBI:59789"/>
    </ligand>
</feature>
<dbReference type="AlphaFoldDB" id="A0A841JZU8"/>
<comment type="catalytic activity">
    <reaction evidence="7">
        <text>adenosine(1518)/adenosine(1519) in 16S rRNA + 4 S-adenosyl-L-methionine = N(6)-dimethyladenosine(1518)/N(6)-dimethyladenosine(1519) in 16S rRNA + 4 S-adenosyl-L-homocysteine + 4 H(+)</text>
        <dbReference type="Rhea" id="RHEA:19609"/>
        <dbReference type="Rhea" id="RHEA-COMP:10232"/>
        <dbReference type="Rhea" id="RHEA-COMP:10233"/>
        <dbReference type="ChEBI" id="CHEBI:15378"/>
        <dbReference type="ChEBI" id="CHEBI:57856"/>
        <dbReference type="ChEBI" id="CHEBI:59789"/>
        <dbReference type="ChEBI" id="CHEBI:74411"/>
        <dbReference type="ChEBI" id="CHEBI:74493"/>
        <dbReference type="EC" id="2.1.1.182"/>
    </reaction>
</comment>
<evidence type="ECO:0000256" key="6">
    <source>
        <dbReference type="ARBA" id="ARBA00022884"/>
    </source>
</evidence>
<comment type="caution">
    <text evidence="7 8">Lacks conserved residue(s) required for the propagation of feature annotation.</text>
</comment>
<evidence type="ECO:0000256" key="1">
    <source>
        <dbReference type="ARBA" id="ARBA00022490"/>
    </source>
</evidence>
<evidence type="ECO:0000259" key="9">
    <source>
        <dbReference type="SMART" id="SM00650"/>
    </source>
</evidence>
<dbReference type="GO" id="GO:0003723">
    <property type="term" value="F:RNA binding"/>
    <property type="evidence" value="ECO:0007669"/>
    <property type="project" value="UniProtKB-UniRule"/>
</dbReference>
<dbReference type="PROSITE" id="PS01131">
    <property type="entry name" value="RRNA_A_DIMETH"/>
    <property type="match status" value="1"/>
</dbReference>
<evidence type="ECO:0000256" key="3">
    <source>
        <dbReference type="ARBA" id="ARBA00022603"/>
    </source>
</evidence>
<evidence type="ECO:0000313" key="11">
    <source>
        <dbReference type="Proteomes" id="UP000538666"/>
    </source>
</evidence>
<feature type="binding site" evidence="7 8">
    <location>
        <position position="87"/>
    </location>
    <ligand>
        <name>S-adenosyl-L-methionine</name>
        <dbReference type="ChEBI" id="CHEBI:59789"/>
    </ligand>
</feature>
<dbReference type="SMART" id="SM00650">
    <property type="entry name" value="rADc"/>
    <property type="match status" value="1"/>
</dbReference>
<feature type="binding site" evidence="7 8">
    <location>
        <position position="19"/>
    </location>
    <ligand>
        <name>S-adenosyl-L-methionine</name>
        <dbReference type="ChEBI" id="CHEBI:59789"/>
    </ligand>
</feature>
<dbReference type="InterPro" id="IPR023165">
    <property type="entry name" value="rRNA_Ade_diMease-like_C"/>
</dbReference>
<evidence type="ECO:0000256" key="4">
    <source>
        <dbReference type="ARBA" id="ARBA00022679"/>
    </source>
</evidence>
<protein>
    <recommendedName>
        <fullName evidence="7">Ribosomal RNA small subunit methyltransferase A</fullName>
        <ecNumber evidence="7">2.1.1.182</ecNumber>
    </recommendedName>
    <alternativeName>
        <fullName evidence="7">16S rRNA (adenine(1518)-N(6)/adenine(1519)-N(6))-dimethyltransferase</fullName>
    </alternativeName>
    <alternativeName>
        <fullName evidence="7">16S rRNA dimethyladenosine transferase</fullName>
    </alternativeName>
    <alternativeName>
        <fullName evidence="7">16S rRNA dimethylase</fullName>
    </alternativeName>
    <alternativeName>
        <fullName evidence="7">S-adenosylmethionine-6-N', N'-adenosyl(rRNA) dimethyltransferase</fullName>
    </alternativeName>
</protein>
<evidence type="ECO:0000256" key="8">
    <source>
        <dbReference type="PROSITE-ProRule" id="PRU01026"/>
    </source>
</evidence>
<keyword evidence="2 7" id="KW-0698">rRNA processing</keyword>
<feature type="binding site" evidence="7 8">
    <location>
        <position position="65"/>
    </location>
    <ligand>
        <name>S-adenosyl-L-methionine</name>
        <dbReference type="ChEBI" id="CHEBI:59789"/>
    </ligand>
</feature>
<evidence type="ECO:0000313" key="10">
    <source>
        <dbReference type="EMBL" id="MBB6143948.1"/>
    </source>
</evidence>
<dbReference type="PANTHER" id="PTHR11727">
    <property type="entry name" value="DIMETHYLADENOSINE TRANSFERASE"/>
    <property type="match status" value="1"/>
</dbReference>
<evidence type="ECO:0000256" key="5">
    <source>
        <dbReference type="ARBA" id="ARBA00022691"/>
    </source>
</evidence>
<gene>
    <name evidence="7" type="primary">rsmA</name>
    <name evidence="7" type="synonym">ksgA</name>
    <name evidence="10" type="ORF">HNQ77_001897</name>
</gene>
<dbReference type="Gene3D" id="1.10.8.100">
    <property type="entry name" value="Ribosomal RNA adenine dimethylase-like, domain 2"/>
    <property type="match status" value="1"/>
</dbReference>
<dbReference type="GO" id="GO:0052908">
    <property type="term" value="F:16S rRNA (adenine(1518)-N(6)/adenine(1519)-N(6))-dimethyltransferase activity"/>
    <property type="evidence" value="ECO:0007669"/>
    <property type="project" value="UniProtKB-EC"/>
</dbReference>
<dbReference type="InterPro" id="IPR011530">
    <property type="entry name" value="rRNA_adenine_dimethylase"/>
</dbReference>
<evidence type="ECO:0000256" key="2">
    <source>
        <dbReference type="ARBA" id="ARBA00022552"/>
    </source>
</evidence>
<dbReference type="Pfam" id="PF00398">
    <property type="entry name" value="RrnaAD"/>
    <property type="match status" value="1"/>
</dbReference>
<reference evidence="10 11" key="1">
    <citation type="submission" date="2020-08" db="EMBL/GenBank/DDBJ databases">
        <title>Genomic Encyclopedia of Type Strains, Phase IV (KMG-IV): sequencing the most valuable type-strain genomes for metagenomic binning, comparative biology and taxonomic classification.</title>
        <authorList>
            <person name="Goeker M."/>
        </authorList>
    </citation>
    <scope>NUCLEOTIDE SEQUENCE [LARGE SCALE GENOMIC DNA]</scope>
    <source>
        <strain evidence="10 11">DSM 103733</strain>
    </source>
</reference>
<dbReference type="SUPFAM" id="SSF53335">
    <property type="entry name" value="S-adenosyl-L-methionine-dependent methyltransferases"/>
    <property type="match status" value="1"/>
</dbReference>
<dbReference type="InterPro" id="IPR029063">
    <property type="entry name" value="SAM-dependent_MTases_sf"/>
</dbReference>
<keyword evidence="3 7" id="KW-0489">Methyltransferase</keyword>
<keyword evidence="1 7" id="KW-0963">Cytoplasm</keyword>
<dbReference type="PROSITE" id="PS51689">
    <property type="entry name" value="SAM_RNA_A_N6_MT"/>
    <property type="match status" value="1"/>
</dbReference>
<feature type="domain" description="Ribosomal RNA adenine methylase transferase N-terminal" evidence="9">
    <location>
        <begin position="2"/>
        <end position="172"/>
    </location>
</feature>
<comment type="similarity">
    <text evidence="7">Belongs to the class I-like SAM-binding methyltransferase superfamily. rRNA adenine N(6)-methyltransferase family. RsmA subfamily.</text>
</comment>
<sequence length="245" mass="27096">MAIAQALGDLSQHTVVEIGPGAGAITEILAPRARRLIAIELDRDLAPRLREQFSAQPSVEILQADVLTVDFDSLRESTNDPLMVIGNLPYYITSDILLRLFRFHAAIARAVLMVQREVADRIAAVPGTRDYGLLSATAQLYARVERVLTLPPTAFMPPPEVHSTVLRLEMHPRFEELGVEAEPFFAFLKQSFAQKRKTLAKNLRAAGFEAGRITQAIASAGVSPMARAEELGLESMAQIWQQLRR</sequence>
<dbReference type="InterPro" id="IPR001737">
    <property type="entry name" value="KsgA/Erm"/>
</dbReference>
<comment type="function">
    <text evidence="7">Specifically dimethylates two adjacent adenosines (A1518 and A1519) in the loop of a conserved hairpin near the 3'-end of 16S rRNA in the 30S particle. May play a critical role in biogenesis of 30S subunits.</text>
</comment>
<comment type="subcellular location">
    <subcellularLocation>
        <location evidence="7">Cytoplasm</location>
    </subcellularLocation>
</comment>
<dbReference type="CDD" id="cd02440">
    <property type="entry name" value="AdoMet_MTases"/>
    <property type="match status" value="1"/>
</dbReference>
<keyword evidence="5 7" id="KW-0949">S-adenosyl-L-methionine</keyword>
<name>A0A841JZU8_9BACT</name>
<organism evidence="10 11">
    <name type="scientific">Silvibacterium bohemicum</name>
    <dbReference type="NCBI Taxonomy" id="1577686"/>
    <lineage>
        <taxon>Bacteria</taxon>
        <taxon>Pseudomonadati</taxon>
        <taxon>Acidobacteriota</taxon>
        <taxon>Terriglobia</taxon>
        <taxon>Terriglobales</taxon>
        <taxon>Acidobacteriaceae</taxon>
        <taxon>Silvibacterium</taxon>
    </lineage>
</organism>
<dbReference type="Proteomes" id="UP000538666">
    <property type="component" value="Unassembled WGS sequence"/>
</dbReference>
<dbReference type="GO" id="GO:0005829">
    <property type="term" value="C:cytosol"/>
    <property type="evidence" value="ECO:0007669"/>
    <property type="project" value="TreeGrafter"/>
</dbReference>
<keyword evidence="11" id="KW-1185">Reference proteome</keyword>
<evidence type="ECO:0000256" key="7">
    <source>
        <dbReference type="HAMAP-Rule" id="MF_00607"/>
    </source>
</evidence>
<dbReference type="PANTHER" id="PTHR11727:SF7">
    <property type="entry name" value="DIMETHYLADENOSINE TRANSFERASE-RELATED"/>
    <property type="match status" value="1"/>
</dbReference>
<dbReference type="HAMAP" id="MF_00607">
    <property type="entry name" value="16SrRNA_methyltr_A"/>
    <property type="match status" value="1"/>
</dbReference>
<proteinExistence type="inferred from homology"/>
<accession>A0A841JZU8</accession>
<dbReference type="NCBIfam" id="TIGR00755">
    <property type="entry name" value="ksgA"/>
    <property type="match status" value="1"/>
</dbReference>
<dbReference type="Gene3D" id="3.40.50.150">
    <property type="entry name" value="Vaccinia Virus protein VP39"/>
    <property type="match status" value="1"/>
</dbReference>
<dbReference type="EMBL" id="JACHEK010000003">
    <property type="protein sequence ID" value="MBB6143948.1"/>
    <property type="molecule type" value="Genomic_DNA"/>
</dbReference>
<feature type="binding site" evidence="7 8">
    <location>
        <position position="40"/>
    </location>
    <ligand>
        <name>S-adenosyl-L-methionine</name>
        <dbReference type="ChEBI" id="CHEBI:59789"/>
    </ligand>
</feature>
<feature type="binding site" evidence="7">
    <location>
        <position position="3"/>
    </location>
    <ligand>
        <name>S-adenosyl-L-methionine</name>
        <dbReference type="ChEBI" id="CHEBI:59789"/>
    </ligand>
</feature>
<dbReference type="InterPro" id="IPR020596">
    <property type="entry name" value="rRNA_Ade_Mease_Trfase_CS"/>
</dbReference>
<keyword evidence="6 7" id="KW-0694">RNA-binding</keyword>
<dbReference type="InterPro" id="IPR020598">
    <property type="entry name" value="rRNA_Ade_methylase_Trfase_N"/>
</dbReference>
<keyword evidence="4 7" id="KW-0808">Transferase</keyword>
<comment type="caution">
    <text evidence="10">The sequence shown here is derived from an EMBL/GenBank/DDBJ whole genome shotgun (WGS) entry which is preliminary data.</text>
</comment>
<dbReference type="EC" id="2.1.1.182" evidence="7"/>